<sequence length="235" mass="26166">MDTRQISLPGQAHVADGPHDQTGMYVMHHAFRRDLAAFESAVRNTPLHEDATWQALQRRWARFGEVLHHHHGIEDVAFWPVLVRHAESAADTDALAMLQAMEDEHEQIDPGLGAVTAGFASMVEHPCADHRNALDVHVTATRAALLEHLVHEESDALPFLQQVMTTEEYAACEKAAQEGYPLKLVPFLVAWAFDGVPDDVATRFLTEAGAAYRLALKVFRPGFVRGERRAFKYAG</sequence>
<name>A0ABN2YX85_9ACTN</name>
<comment type="caution">
    <text evidence="2">The sequence shown here is derived from an EMBL/GenBank/DDBJ whole genome shotgun (WGS) entry which is preliminary data.</text>
</comment>
<organism evidence="2 3">
    <name type="scientific">Nocardioides bigeumensis</name>
    <dbReference type="NCBI Taxonomy" id="433657"/>
    <lineage>
        <taxon>Bacteria</taxon>
        <taxon>Bacillati</taxon>
        <taxon>Actinomycetota</taxon>
        <taxon>Actinomycetes</taxon>
        <taxon>Propionibacteriales</taxon>
        <taxon>Nocardioidaceae</taxon>
        <taxon>Nocardioides</taxon>
    </lineage>
</organism>
<dbReference type="EMBL" id="BAAAQQ010000014">
    <property type="protein sequence ID" value="GAA2133662.1"/>
    <property type="molecule type" value="Genomic_DNA"/>
</dbReference>
<dbReference type="Gene3D" id="1.20.120.520">
    <property type="entry name" value="nmb1532 protein domain like"/>
    <property type="match status" value="1"/>
</dbReference>
<evidence type="ECO:0000313" key="3">
    <source>
        <dbReference type="Proteomes" id="UP001500575"/>
    </source>
</evidence>
<accession>A0ABN2YX85</accession>
<gene>
    <name evidence="2" type="ORF">GCM10009843_39380</name>
</gene>
<dbReference type="RefSeq" id="WP_344305571.1">
    <property type="nucleotide sequence ID" value="NZ_BAAAQQ010000014.1"/>
</dbReference>
<dbReference type="InterPro" id="IPR012312">
    <property type="entry name" value="Hemerythrin-like"/>
</dbReference>
<dbReference type="CDD" id="cd12108">
    <property type="entry name" value="Hr-like"/>
    <property type="match status" value="1"/>
</dbReference>
<protein>
    <recommendedName>
        <fullName evidence="1">Hemerythrin-like domain-containing protein</fullName>
    </recommendedName>
</protein>
<evidence type="ECO:0000313" key="2">
    <source>
        <dbReference type="EMBL" id="GAA2133662.1"/>
    </source>
</evidence>
<dbReference type="Proteomes" id="UP001500575">
    <property type="component" value="Unassembled WGS sequence"/>
</dbReference>
<keyword evidence="3" id="KW-1185">Reference proteome</keyword>
<feature type="domain" description="Hemerythrin-like" evidence="1">
    <location>
        <begin position="26"/>
        <end position="160"/>
    </location>
</feature>
<evidence type="ECO:0000259" key="1">
    <source>
        <dbReference type="Pfam" id="PF01814"/>
    </source>
</evidence>
<dbReference type="Pfam" id="PF01814">
    <property type="entry name" value="Hemerythrin"/>
    <property type="match status" value="1"/>
</dbReference>
<proteinExistence type="predicted"/>
<reference evidence="2 3" key="1">
    <citation type="journal article" date="2019" name="Int. J. Syst. Evol. Microbiol.">
        <title>The Global Catalogue of Microorganisms (GCM) 10K type strain sequencing project: providing services to taxonomists for standard genome sequencing and annotation.</title>
        <authorList>
            <consortium name="The Broad Institute Genomics Platform"/>
            <consortium name="The Broad Institute Genome Sequencing Center for Infectious Disease"/>
            <person name="Wu L."/>
            <person name="Ma J."/>
        </authorList>
    </citation>
    <scope>NUCLEOTIDE SEQUENCE [LARGE SCALE GENOMIC DNA]</scope>
    <source>
        <strain evidence="2 3">JCM 16021</strain>
    </source>
</reference>